<evidence type="ECO:0000259" key="1">
    <source>
        <dbReference type="Pfam" id="PF20681"/>
    </source>
</evidence>
<evidence type="ECO:0000313" key="2">
    <source>
        <dbReference type="EMBL" id="ETV83002.1"/>
    </source>
</evidence>
<dbReference type="AlphaFoldDB" id="W4GTG1"/>
<name>W4GTG1_APHAT</name>
<dbReference type="InterPro" id="IPR049203">
    <property type="entry name" value="DUF6818"/>
</dbReference>
<proteinExistence type="predicted"/>
<sequence>MTTITDEDNDDITAYIRQERQRSLTKEERLDILRLHVELRCDNVRNASTKFTIARLLGRSRKIVKEVWSDYLRTNTINVATPPSNQHARPTRIPSTHAVTSLVRQFVRPRSMTRVRTVAKDVMAVLLDTGVIQCDVDRRVASCLRVVQLHLDRMGFKRGKCRGKASYSVSAAHAAARDIYIKRMTNLSPDTPAMDSVEALGKGGVTFVMDNAKYHKGLPADIPRGTWRKAGLLLACQRYGVDVECHDLKKTIWGRLKHVLSARADPVVMSMARSRERDGISLRRRFQGLNNKTKPTGTSYCPPKIERAKRLYWAIESKVDVMELHAASERSDVGSDGNSPQEVSEAVEELVVSSRIGTDAAALLTVVKQAHAVHGCSASLFLSSPLRLKAHRYRVLSCPFFSKWSLMLVLVNLSGEKNRRNSGKRGSASRLISVVVRTNNAVKTYWIVKIGSEKLANVSTSMKL</sequence>
<gene>
    <name evidence="2" type="ORF">H257_04750</name>
</gene>
<dbReference type="GeneID" id="20806746"/>
<protein>
    <recommendedName>
        <fullName evidence="1">DUF6818 domain-containing protein</fullName>
    </recommendedName>
</protein>
<feature type="domain" description="DUF6818" evidence="1">
    <location>
        <begin position="273"/>
        <end position="327"/>
    </location>
</feature>
<dbReference type="PANTHER" id="PTHR33939">
    <property type="entry name" value="PROTEIN CBG22215"/>
    <property type="match status" value="1"/>
</dbReference>
<dbReference type="Pfam" id="PF20681">
    <property type="entry name" value="DUF6818"/>
    <property type="match status" value="1"/>
</dbReference>
<reference evidence="2" key="1">
    <citation type="submission" date="2013-12" db="EMBL/GenBank/DDBJ databases">
        <title>The Genome Sequence of Aphanomyces astaci APO3.</title>
        <authorList>
            <consortium name="The Broad Institute Genomics Platform"/>
            <person name="Russ C."/>
            <person name="Tyler B."/>
            <person name="van West P."/>
            <person name="Dieguez-Uribeondo J."/>
            <person name="Young S.K."/>
            <person name="Zeng Q."/>
            <person name="Gargeya S."/>
            <person name="Fitzgerald M."/>
            <person name="Abouelleil A."/>
            <person name="Alvarado L."/>
            <person name="Chapman S.B."/>
            <person name="Gainer-Dewar J."/>
            <person name="Goldberg J."/>
            <person name="Griggs A."/>
            <person name="Gujja S."/>
            <person name="Hansen M."/>
            <person name="Howarth C."/>
            <person name="Imamovic A."/>
            <person name="Ireland A."/>
            <person name="Larimer J."/>
            <person name="McCowan C."/>
            <person name="Murphy C."/>
            <person name="Pearson M."/>
            <person name="Poon T.W."/>
            <person name="Priest M."/>
            <person name="Roberts A."/>
            <person name="Saif S."/>
            <person name="Shea T."/>
            <person name="Sykes S."/>
            <person name="Wortman J."/>
            <person name="Nusbaum C."/>
            <person name="Birren B."/>
        </authorList>
    </citation>
    <scope>NUCLEOTIDE SEQUENCE [LARGE SCALE GENOMIC DNA]</scope>
    <source>
        <strain evidence="2">APO3</strain>
    </source>
</reference>
<dbReference type="PANTHER" id="PTHR33939:SF1">
    <property type="entry name" value="DUF4371 DOMAIN-CONTAINING PROTEIN"/>
    <property type="match status" value="1"/>
</dbReference>
<accession>W4GTG1</accession>
<organism evidence="2">
    <name type="scientific">Aphanomyces astaci</name>
    <name type="common">Crayfish plague agent</name>
    <dbReference type="NCBI Taxonomy" id="112090"/>
    <lineage>
        <taxon>Eukaryota</taxon>
        <taxon>Sar</taxon>
        <taxon>Stramenopiles</taxon>
        <taxon>Oomycota</taxon>
        <taxon>Saprolegniomycetes</taxon>
        <taxon>Saprolegniales</taxon>
        <taxon>Verrucalvaceae</taxon>
        <taxon>Aphanomyces</taxon>
    </lineage>
</organism>
<dbReference type="RefSeq" id="XP_009827673.1">
    <property type="nucleotide sequence ID" value="XM_009829371.1"/>
</dbReference>
<dbReference type="VEuPathDB" id="FungiDB:H257_04750"/>
<dbReference type="EMBL" id="KI913121">
    <property type="protein sequence ID" value="ETV83002.1"/>
    <property type="molecule type" value="Genomic_DNA"/>
</dbReference>